<keyword evidence="3" id="KW-1185">Reference proteome</keyword>
<feature type="compositionally biased region" description="Basic and acidic residues" evidence="1">
    <location>
        <begin position="48"/>
        <end position="57"/>
    </location>
</feature>
<feature type="region of interest" description="Disordered" evidence="1">
    <location>
        <begin position="38"/>
        <end position="57"/>
    </location>
</feature>
<dbReference type="RefSeq" id="WP_248950947.1">
    <property type="nucleotide sequence ID" value="NZ_JAKILB010000009.1"/>
</dbReference>
<evidence type="ECO:0000313" key="2">
    <source>
        <dbReference type="EMBL" id="MCL1139868.1"/>
    </source>
</evidence>
<evidence type="ECO:0000313" key="3">
    <source>
        <dbReference type="Proteomes" id="UP001139293"/>
    </source>
</evidence>
<dbReference type="EMBL" id="JAKILB010000009">
    <property type="protein sequence ID" value="MCL1139868.1"/>
    <property type="molecule type" value="Genomic_DNA"/>
</dbReference>
<gene>
    <name evidence="2" type="ORF">L2740_15070</name>
</gene>
<sequence length="57" mass="6846">MMWNWLTRKLAKKQQVTRRKVNIDIPYQQHSYRREDFDNKSANAAIKSKSDSFKSLS</sequence>
<organism evidence="2 3">
    <name type="scientific">Shewanella pneumatophori</name>
    <dbReference type="NCBI Taxonomy" id="314092"/>
    <lineage>
        <taxon>Bacteria</taxon>
        <taxon>Pseudomonadati</taxon>
        <taxon>Pseudomonadota</taxon>
        <taxon>Gammaproteobacteria</taxon>
        <taxon>Alteromonadales</taxon>
        <taxon>Shewanellaceae</taxon>
        <taxon>Shewanella</taxon>
    </lineage>
</organism>
<reference evidence="2" key="1">
    <citation type="submission" date="2022-01" db="EMBL/GenBank/DDBJ databases">
        <title>Whole genome-based taxonomy of the Shewanellaceae.</title>
        <authorList>
            <person name="Martin-Rodriguez A.J."/>
        </authorList>
    </citation>
    <scope>NUCLEOTIDE SEQUENCE</scope>
    <source>
        <strain evidence="2">KCTC 23973</strain>
    </source>
</reference>
<name>A0A9X1ZDV3_9GAMM</name>
<dbReference type="Proteomes" id="UP001139293">
    <property type="component" value="Unassembled WGS sequence"/>
</dbReference>
<accession>A0A9X1ZDV3</accession>
<dbReference type="AlphaFoldDB" id="A0A9X1ZDV3"/>
<protein>
    <submittedName>
        <fullName evidence="2">Uncharacterized protein</fullName>
    </submittedName>
</protein>
<evidence type="ECO:0000256" key="1">
    <source>
        <dbReference type="SAM" id="MobiDB-lite"/>
    </source>
</evidence>
<proteinExistence type="predicted"/>
<comment type="caution">
    <text evidence="2">The sequence shown here is derived from an EMBL/GenBank/DDBJ whole genome shotgun (WGS) entry which is preliminary data.</text>
</comment>